<evidence type="ECO:0000313" key="1">
    <source>
        <dbReference type="EMBL" id="EYC32567.1"/>
    </source>
</evidence>
<organism evidence="1 2">
    <name type="scientific">Ancylostoma ceylanicum</name>
    <dbReference type="NCBI Taxonomy" id="53326"/>
    <lineage>
        <taxon>Eukaryota</taxon>
        <taxon>Metazoa</taxon>
        <taxon>Ecdysozoa</taxon>
        <taxon>Nematoda</taxon>
        <taxon>Chromadorea</taxon>
        <taxon>Rhabditida</taxon>
        <taxon>Rhabditina</taxon>
        <taxon>Rhabditomorpha</taxon>
        <taxon>Strongyloidea</taxon>
        <taxon>Ancylostomatidae</taxon>
        <taxon>Ancylostomatinae</taxon>
        <taxon>Ancylostoma</taxon>
    </lineage>
</organism>
<keyword evidence="2" id="KW-1185">Reference proteome</keyword>
<name>A0A016W002_9BILA</name>
<gene>
    <name evidence="1" type="primary">Acey_s0003.g1660</name>
    <name evidence="1" type="ORF">Y032_0003g1660</name>
</gene>
<accession>A0A016W002</accession>
<comment type="caution">
    <text evidence="1">The sequence shown here is derived from an EMBL/GenBank/DDBJ whole genome shotgun (WGS) entry which is preliminary data.</text>
</comment>
<proteinExistence type="predicted"/>
<evidence type="ECO:0000313" key="2">
    <source>
        <dbReference type="Proteomes" id="UP000024635"/>
    </source>
</evidence>
<dbReference type="Proteomes" id="UP000024635">
    <property type="component" value="Unassembled WGS sequence"/>
</dbReference>
<reference evidence="2" key="1">
    <citation type="journal article" date="2015" name="Nat. Genet.">
        <title>The genome and transcriptome of the zoonotic hookworm Ancylostoma ceylanicum identify infection-specific gene families.</title>
        <authorList>
            <person name="Schwarz E.M."/>
            <person name="Hu Y."/>
            <person name="Antoshechkin I."/>
            <person name="Miller M.M."/>
            <person name="Sternberg P.W."/>
            <person name="Aroian R.V."/>
        </authorList>
    </citation>
    <scope>NUCLEOTIDE SEQUENCE</scope>
    <source>
        <strain evidence="2">HY135</strain>
    </source>
</reference>
<protein>
    <submittedName>
        <fullName evidence="1">Uncharacterized protein</fullName>
    </submittedName>
</protein>
<dbReference type="EMBL" id="JARK01001339">
    <property type="protein sequence ID" value="EYC32567.1"/>
    <property type="molecule type" value="Genomic_DNA"/>
</dbReference>
<sequence length="67" mass="7823">MFLLLGLRHHFVLKVPQKCGPVHLKMEAIIAVILIQCWFLRRRRLATAGQHSCKERLLRWLAGFLTS</sequence>
<dbReference type="AlphaFoldDB" id="A0A016W002"/>